<evidence type="ECO:0000313" key="1">
    <source>
        <dbReference type="EMBL" id="CAK7933371.1"/>
    </source>
</evidence>
<sequence length="67" mass="7227">MRRQGGVCVELLATCGMTTERPAAAVVPSRWETGGRTDEAGAARFYATGRFLNQQVPPLPVAPLLQR</sequence>
<reference evidence="1" key="1">
    <citation type="submission" date="2024-01" db="EMBL/GenBank/DDBJ databases">
        <authorList>
            <person name="Webb A."/>
        </authorList>
    </citation>
    <scope>NUCLEOTIDE SEQUENCE</scope>
    <source>
        <strain evidence="1">Pm1</strain>
    </source>
</reference>
<gene>
    <name evidence="1" type="ORF">PM001_LOCUS18521</name>
</gene>
<dbReference type="AlphaFoldDB" id="A0AAV1UGJ8"/>
<protein>
    <submittedName>
        <fullName evidence="1">Uncharacterized protein</fullName>
    </submittedName>
</protein>
<name>A0AAV1UGJ8_9STRA</name>
<comment type="caution">
    <text evidence="1">The sequence shown here is derived from an EMBL/GenBank/DDBJ whole genome shotgun (WGS) entry which is preliminary data.</text>
</comment>
<organism evidence="1 2">
    <name type="scientific">Peronospora matthiolae</name>
    <dbReference type="NCBI Taxonomy" id="2874970"/>
    <lineage>
        <taxon>Eukaryota</taxon>
        <taxon>Sar</taxon>
        <taxon>Stramenopiles</taxon>
        <taxon>Oomycota</taxon>
        <taxon>Peronosporomycetes</taxon>
        <taxon>Peronosporales</taxon>
        <taxon>Peronosporaceae</taxon>
        <taxon>Peronospora</taxon>
    </lineage>
</organism>
<dbReference type="Proteomes" id="UP001162060">
    <property type="component" value="Unassembled WGS sequence"/>
</dbReference>
<dbReference type="EMBL" id="CAKLBY020000194">
    <property type="protein sequence ID" value="CAK7933371.1"/>
    <property type="molecule type" value="Genomic_DNA"/>
</dbReference>
<evidence type="ECO:0000313" key="2">
    <source>
        <dbReference type="Proteomes" id="UP001162060"/>
    </source>
</evidence>
<accession>A0AAV1UGJ8</accession>
<proteinExistence type="predicted"/>